<feature type="transmembrane region" description="Helical" evidence="6">
    <location>
        <begin position="96"/>
        <end position="115"/>
    </location>
</feature>
<evidence type="ECO:0000256" key="5">
    <source>
        <dbReference type="PROSITE-ProRule" id="PRU00581"/>
    </source>
</evidence>
<dbReference type="KEGG" id="bbel:109469172"/>
<dbReference type="PANTHER" id="PTHR22776">
    <property type="entry name" value="MARVEL-CONTAINING POTENTIAL LIPID RAFT-ASSOCIATED PROTEIN"/>
    <property type="match status" value="1"/>
</dbReference>
<dbReference type="Pfam" id="PF01284">
    <property type="entry name" value="MARVEL"/>
    <property type="match status" value="1"/>
</dbReference>
<evidence type="ECO:0000256" key="1">
    <source>
        <dbReference type="ARBA" id="ARBA00004141"/>
    </source>
</evidence>
<dbReference type="PROSITE" id="PS51225">
    <property type="entry name" value="MARVEL"/>
    <property type="match status" value="1"/>
</dbReference>
<gene>
    <name evidence="9" type="primary">LOC109469172</name>
</gene>
<evidence type="ECO:0000256" key="2">
    <source>
        <dbReference type="ARBA" id="ARBA00022692"/>
    </source>
</evidence>
<dbReference type="GO" id="GO:0016020">
    <property type="term" value="C:membrane"/>
    <property type="evidence" value="ECO:0007669"/>
    <property type="project" value="UniProtKB-SubCell"/>
</dbReference>
<dbReference type="GeneID" id="109469172"/>
<comment type="subcellular location">
    <subcellularLocation>
        <location evidence="1">Membrane</location>
        <topology evidence="1">Multi-pass membrane protein</topology>
    </subcellularLocation>
</comment>
<accession>A0A6P4Y2J9</accession>
<sequence length="199" mass="22400">MTISVQVQPTPIRCSALYFVYNQIHGDRVNFTVRLIFAHLFGLQYPDLELTKIGETASNMKIDVNLALKLAELVFGLLGWTILSSVHSLFSWGGQHWVMFVLVTCWFITLALLILEKSKYFSNRKVNLVYAVTAALLYVIAAVVRCVNADRWRSWTVLGVAVIYQRQAVAAAFAVLTAIAYCVDAILTFKDRHIQVAVK</sequence>
<feature type="domain" description="MARVEL" evidence="7">
    <location>
        <begin position="60"/>
        <end position="193"/>
    </location>
</feature>
<evidence type="ECO:0000313" key="8">
    <source>
        <dbReference type="Proteomes" id="UP000515135"/>
    </source>
</evidence>
<feature type="transmembrane region" description="Helical" evidence="6">
    <location>
        <begin position="70"/>
        <end position="90"/>
    </location>
</feature>
<evidence type="ECO:0000256" key="4">
    <source>
        <dbReference type="ARBA" id="ARBA00023136"/>
    </source>
</evidence>
<protein>
    <submittedName>
        <fullName evidence="9">Uncharacterized protein LOC109469172</fullName>
    </submittedName>
</protein>
<dbReference type="InterPro" id="IPR008253">
    <property type="entry name" value="Marvel"/>
</dbReference>
<organism evidence="8 9">
    <name type="scientific">Branchiostoma belcheri</name>
    <name type="common">Amphioxus</name>
    <dbReference type="NCBI Taxonomy" id="7741"/>
    <lineage>
        <taxon>Eukaryota</taxon>
        <taxon>Metazoa</taxon>
        <taxon>Chordata</taxon>
        <taxon>Cephalochordata</taxon>
        <taxon>Leptocardii</taxon>
        <taxon>Amphioxiformes</taxon>
        <taxon>Branchiostomatidae</taxon>
        <taxon>Branchiostoma</taxon>
    </lineage>
</organism>
<keyword evidence="4 5" id="KW-0472">Membrane</keyword>
<feature type="transmembrane region" description="Helical" evidence="6">
    <location>
        <begin position="168"/>
        <end position="189"/>
    </location>
</feature>
<dbReference type="RefSeq" id="XP_019623185.1">
    <property type="nucleotide sequence ID" value="XM_019767626.1"/>
</dbReference>
<dbReference type="Proteomes" id="UP000515135">
    <property type="component" value="Unplaced"/>
</dbReference>
<dbReference type="AlphaFoldDB" id="A0A6P4Y2J9"/>
<keyword evidence="2 5" id="KW-0812">Transmembrane</keyword>
<feature type="transmembrane region" description="Helical" evidence="6">
    <location>
        <begin position="127"/>
        <end position="148"/>
    </location>
</feature>
<keyword evidence="8" id="KW-1185">Reference proteome</keyword>
<name>A0A6P4Y2J9_BRABE</name>
<dbReference type="PANTHER" id="PTHR22776:SF97">
    <property type="entry name" value="RE01453P"/>
    <property type="match status" value="1"/>
</dbReference>
<evidence type="ECO:0000313" key="9">
    <source>
        <dbReference type="RefSeq" id="XP_019623185.1"/>
    </source>
</evidence>
<dbReference type="InterPro" id="IPR050578">
    <property type="entry name" value="MARVEL-CKLF_proteins"/>
</dbReference>
<dbReference type="OrthoDB" id="10393676at2759"/>
<evidence type="ECO:0000256" key="6">
    <source>
        <dbReference type="SAM" id="Phobius"/>
    </source>
</evidence>
<evidence type="ECO:0000256" key="3">
    <source>
        <dbReference type="ARBA" id="ARBA00022989"/>
    </source>
</evidence>
<reference evidence="9" key="1">
    <citation type="submission" date="2025-08" db="UniProtKB">
        <authorList>
            <consortium name="RefSeq"/>
        </authorList>
    </citation>
    <scope>IDENTIFICATION</scope>
    <source>
        <tissue evidence="9">Gonad</tissue>
    </source>
</reference>
<evidence type="ECO:0000259" key="7">
    <source>
        <dbReference type="PROSITE" id="PS51225"/>
    </source>
</evidence>
<proteinExistence type="predicted"/>
<keyword evidence="3 6" id="KW-1133">Transmembrane helix</keyword>